<dbReference type="STRING" id="1314781.A0A165MER8"/>
<evidence type="ECO:0000256" key="15">
    <source>
        <dbReference type="SAM" id="MobiDB-lite"/>
    </source>
</evidence>
<gene>
    <name evidence="16" type="ORF">EXIGLDRAFT_762930</name>
</gene>
<evidence type="ECO:0000256" key="14">
    <source>
        <dbReference type="ARBA" id="ARBA00030453"/>
    </source>
</evidence>
<dbReference type="Proteomes" id="UP000077266">
    <property type="component" value="Unassembled WGS sequence"/>
</dbReference>
<dbReference type="GO" id="GO:1990537">
    <property type="term" value="C:mitotic spindle polar microtubule"/>
    <property type="evidence" value="ECO:0007669"/>
    <property type="project" value="TreeGrafter"/>
</dbReference>
<evidence type="ECO:0000313" key="16">
    <source>
        <dbReference type="EMBL" id="KZV99164.1"/>
    </source>
</evidence>
<evidence type="ECO:0000256" key="3">
    <source>
        <dbReference type="ARBA" id="ARBA00004629"/>
    </source>
</evidence>
<comment type="similarity">
    <text evidence="4">Belongs to the DASH complex DAM1 family.</text>
</comment>
<dbReference type="GO" id="GO:0044732">
    <property type="term" value="C:mitotic spindle pole body"/>
    <property type="evidence" value="ECO:0007669"/>
    <property type="project" value="TreeGrafter"/>
</dbReference>
<feature type="compositionally biased region" description="Polar residues" evidence="15">
    <location>
        <begin position="124"/>
        <end position="148"/>
    </location>
</feature>
<dbReference type="GO" id="GO:1990758">
    <property type="term" value="P:mitotic sister chromatid biorientation"/>
    <property type="evidence" value="ECO:0007669"/>
    <property type="project" value="TreeGrafter"/>
</dbReference>
<evidence type="ECO:0000256" key="13">
    <source>
        <dbReference type="ARBA" id="ARBA00023328"/>
    </source>
</evidence>
<keyword evidence="13" id="KW-0137">Centromere</keyword>
<keyword evidence="10" id="KW-0995">Kinetochore</keyword>
<evidence type="ECO:0000256" key="11">
    <source>
        <dbReference type="ARBA" id="ARBA00023212"/>
    </source>
</evidence>
<reference evidence="16 17" key="1">
    <citation type="journal article" date="2016" name="Mol. Biol. Evol.">
        <title>Comparative Genomics of Early-Diverging Mushroom-Forming Fungi Provides Insights into the Origins of Lignocellulose Decay Capabilities.</title>
        <authorList>
            <person name="Nagy L.G."/>
            <person name="Riley R."/>
            <person name="Tritt A."/>
            <person name="Adam C."/>
            <person name="Daum C."/>
            <person name="Floudas D."/>
            <person name="Sun H."/>
            <person name="Yadav J.S."/>
            <person name="Pangilinan J."/>
            <person name="Larsson K.H."/>
            <person name="Matsuura K."/>
            <person name="Barry K."/>
            <person name="Labutti K."/>
            <person name="Kuo R."/>
            <person name="Ohm R.A."/>
            <person name="Bhattacharya S.S."/>
            <person name="Shirouzu T."/>
            <person name="Yoshinaga Y."/>
            <person name="Martin F.M."/>
            <person name="Grigoriev I.V."/>
            <person name="Hibbett D.S."/>
        </authorList>
    </citation>
    <scope>NUCLEOTIDE SEQUENCE [LARGE SCALE GENOMIC DNA]</scope>
    <source>
        <strain evidence="16 17">HHB12029</strain>
    </source>
</reference>
<evidence type="ECO:0000256" key="12">
    <source>
        <dbReference type="ARBA" id="ARBA00023242"/>
    </source>
</evidence>
<keyword evidence="9" id="KW-0159">Chromosome partition</keyword>
<dbReference type="OrthoDB" id="5586015at2759"/>
<dbReference type="InParanoid" id="A0A165MER8"/>
<evidence type="ECO:0000313" key="17">
    <source>
        <dbReference type="Proteomes" id="UP000077266"/>
    </source>
</evidence>
<keyword evidence="11" id="KW-0206">Cytoskeleton</keyword>
<feature type="region of interest" description="Disordered" evidence="15">
    <location>
        <begin position="119"/>
        <end position="176"/>
    </location>
</feature>
<evidence type="ECO:0000256" key="2">
    <source>
        <dbReference type="ARBA" id="ARBA00004186"/>
    </source>
</evidence>
<keyword evidence="7" id="KW-0963">Cytoplasm</keyword>
<evidence type="ECO:0000256" key="7">
    <source>
        <dbReference type="ARBA" id="ARBA00022490"/>
    </source>
</evidence>
<keyword evidence="8" id="KW-0493">Microtubule</keyword>
<evidence type="ECO:0000256" key="8">
    <source>
        <dbReference type="ARBA" id="ARBA00022701"/>
    </source>
</evidence>
<comment type="subcellular location">
    <subcellularLocation>
        <location evidence="3">Chromosome</location>
        <location evidence="3">Centromere</location>
        <location evidence="3">Kinetochore</location>
    </subcellularLocation>
    <subcellularLocation>
        <location evidence="2">Cytoplasm</location>
        <location evidence="2">Cytoskeleton</location>
        <location evidence="2">Spindle</location>
    </subcellularLocation>
    <subcellularLocation>
        <location evidence="1">Nucleus</location>
    </subcellularLocation>
</comment>
<keyword evidence="6" id="KW-0158">Chromosome</keyword>
<dbReference type="AlphaFoldDB" id="A0A165MER8"/>
<dbReference type="PANTHER" id="PTHR28113">
    <property type="entry name" value="DASH COMPLEX SUBUNIT DAM1"/>
    <property type="match status" value="1"/>
</dbReference>
<evidence type="ECO:0000256" key="4">
    <source>
        <dbReference type="ARBA" id="ARBA00010073"/>
    </source>
</evidence>
<dbReference type="EMBL" id="KV425912">
    <property type="protein sequence ID" value="KZV99164.1"/>
    <property type="molecule type" value="Genomic_DNA"/>
</dbReference>
<organism evidence="16 17">
    <name type="scientific">Exidia glandulosa HHB12029</name>
    <dbReference type="NCBI Taxonomy" id="1314781"/>
    <lineage>
        <taxon>Eukaryota</taxon>
        <taxon>Fungi</taxon>
        <taxon>Dikarya</taxon>
        <taxon>Basidiomycota</taxon>
        <taxon>Agaricomycotina</taxon>
        <taxon>Agaricomycetes</taxon>
        <taxon>Auriculariales</taxon>
        <taxon>Exidiaceae</taxon>
        <taxon>Exidia</taxon>
    </lineage>
</organism>
<protein>
    <recommendedName>
        <fullName evidence="5">DASH complex subunit DAM1</fullName>
    </recommendedName>
    <alternativeName>
        <fullName evidence="14">Outer kinetochore protein DAM1</fullName>
    </alternativeName>
</protein>
<dbReference type="InterPro" id="IPR013962">
    <property type="entry name" value="DASH_Dam1"/>
</dbReference>
<evidence type="ECO:0000256" key="5">
    <source>
        <dbReference type="ARBA" id="ARBA00020497"/>
    </source>
</evidence>
<dbReference type="GO" id="GO:0042729">
    <property type="term" value="C:DASH complex"/>
    <property type="evidence" value="ECO:0007669"/>
    <property type="project" value="InterPro"/>
</dbReference>
<dbReference type="Pfam" id="PF08653">
    <property type="entry name" value="DASH_Dam1"/>
    <property type="match status" value="1"/>
</dbReference>
<proteinExistence type="inferred from homology"/>
<keyword evidence="12" id="KW-0539">Nucleus</keyword>
<evidence type="ECO:0000256" key="1">
    <source>
        <dbReference type="ARBA" id="ARBA00004123"/>
    </source>
</evidence>
<sequence length="266" mass="28545">MTAEPRTPLRRVSQGSLAGLARSTNHADTDAPTGLGVLELAMGALADEAEALQANIDSLNELDASLAAFNEGFASFLYVLKMNACCIEWIQAPTDNSFALARKRAMEVTQRAQEAAARAAAATPNKTANSTIVPDSINETTFNTTPGKEQSADKPLKPALKKRPAQKPKMTAKEKRERDAAIEAAVNGMPLEFRGGDINLRRVVDKLISALMDTDQPHPLAFFVKPPELTQAKVNKVLIALVNSKLVLKTVGPNKVGVFSWKGPST</sequence>
<evidence type="ECO:0000256" key="10">
    <source>
        <dbReference type="ARBA" id="ARBA00022838"/>
    </source>
</evidence>
<evidence type="ECO:0000256" key="9">
    <source>
        <dbReference type="ARBA" id="ARBA00022829"/>
    </source>
</evidence>
<name>A0A165MER8_EXIGL</name>
<dbReference type="PANTHER" id="PTHR28113:SF1">
    <property type="entry name" value="DASH COMPLEX SUBUNIT DAM1"/>
    <property type="match status" value="1"/>
</dbReference>
<accession>A0A165MER8</accession>
<keyword evidence="17" id="KW-1185">Reference proteome</keyword>
<evidence type="ECO:0000256" key="6">
    <source>
        <dbReference type="ARBA" id="ARBA00022454"/>
    </source>
</evidence>